<dbReference type="KEGG" id="sgm:GCM10017557_40180"/>
<evidence type="ECO:0000256" key="3">
    <source>
        <dbReference type="ARBA" id="ARBA00023082"/>
    </source>
</evidence>
<evidence type="ECO:0000313" key="8">
    <source>
        <dbReference type="EMBL" id="BCL29159.1"/>
    </source>
</evidence>
<dbReference type="InterPro" id="IPR013325">
    <property type="entry name" value="RNA_pol_sigma_r2"/>
</dbReference>
<feature type="domain" description="RNA polymerase sigma factor 70 region 4 type 2" evidence="7">
    <location>
        <begin position="119"/>
        <end position="170"/>
    </location>
</feature>
<dbReference type="PANTHER" id="PTHR43133:SF50">
    <property type="entry name" value="ECF RNA POLYMERASE SIGMA FACTOR SIGM"/>
    <property type="match status" value="1"/>
</dbReference>
<evidence type="ECO:0000256" key="1">
    <source>
        <dbReference type="ARBA" id="ARBA00010641"/>
    </source>
</evidence>
<dbReference type="AlphaFoldDB" id="A0A7G1P1R6"/>
<gene>
    <name evidence="8" type="primary">rpoE</name>
    <name evidence="8" type="ORF">GCM10017557_40180</name>
</gene>
<comment type="similarity">
    <text evidence="1">Belongs to the sigma-70 factor family. ECF subfamily.</text>
</comment>
<dbReference type="InterPro" id="IPR013249">
    <property type="entry name" value="RNA_pol_sigma70_r4_t2"/>
</dbReference>
<dbReference type="InterPro" id="IPR036388">
    <property type="entry name" value="WH-like_DNA-bd_sf"/>
</dbReference>
<keyword evidence="4" id="KW-0238">DNA-binding</keyword>
<sequence length="204" mass="22665">MIRTPDEQDVSEVGDGVGGIATEFIEFDEFARSRQAQLRRAAYLLCGDWHLAEDLTQTALAKLYAVWRKVRMESADSYARKVLFRTFVDETRRRRWWERPGAHQYEVAAPVLDPDLRLVLLAALRQVPARSRAVLVLRFWEDQSVEETAAALGCSTGTVKSQTSRGLATLRRILGDRASTVLPVSGARAGTGGESGPGYLKAGW</sequence>
<dbReference type="InterPro" id="IPR039425">
    <property type="entry name" value="RNA_pol_sigma-70-like"/>
</dbReference>
<dbReference type="Pfam" id="PF08281">
    <property type="entry name" value="Sigma70_r4_2"/>
    <property type="match status" value="1"/>
</dbReference>
<dbReference type="CDD" id="cd06171">
    <property type="entry name" value="Sigma70_r4"/>
    <property type="match status" value="1"/>
</dbReference>
<evidence type="ECO:0000259" key="6">
    <source>
        <dbReference type="Pfam" id="PF04542"/>
    </source>
</evidence>
<dbReference type="EMBL" id="AP023440">
    <property type="protein sequence ID" value="BCL29159.1"/>
    <property type="molecule type" value="Genomic_DNA"/>
</dbReference>
<feature type="domain" description="RNA polymerase sigma-70 region 2" evidence="6">
    <location>
        <begin position="32"/>
        <end position="96"/>
    </location>
</feature>
<dbReference type="Gene3D" id="1.10.10.10">
    <property type="entry name" value="Winged helix-like DNA-binding domain superfamily/Winged helix DNA-binding domain"/>
    <property type="match status" value="1"/>
</dbReference>
<evidence type="ECO:0000256" key="5">
    <source>
        <dbReference type="ARBA" id="ARBA00023163"/>
    </source>
</evidence>
<dbReference type="Gene3D" id="1.10.1740.10">
    <property type="match status" value="1"/>
</dbReference>
<dbReference type="InterPro" id="IPR014325">
    <property type="entry name" value="RNA_pol_sigma-E_actinobac"/>
</dbReference>
<organism evidence="8 9">
    <name type="scientific">Streptomyces aurantiacus</name>
    <dbReference type="NCBI Taxonomy" id="47760"/>
    <lineage>
        <taxon>Bacteria</taxon>
        <taxon>Bacillati</taxon>
        <taxon>Actinomycetota</taxon>
        <taxon>Actinomycetes</taxon>
        <taxon>Kitasatosporales</taxon>
        <taxon>Streptomycetaceae</taxon>
        <taxon>Streptomyces</taxon>
        <taxon>Streptomyces aurantiacus group</taxon>
    </lineage>
</organism>
<proteinExistence type="inferred from homology"/>
<keyword evidence="3" id="KW-0731">Sigma factor</keyword>
<protein>
    <submittedName>
        <fullName evidence="8">RNA polymerase sigma24 factor</fullName>
    </submittedName>
</protein>
<dbReference type="SUPFAM" id="SSF88946">
    <property type="entry name" value="Sigma2 domain of RNA polymerase sigma factors"/>
    <property type="match status" value="1"/>
</dbReference>
<evidence type="ECO:0000256" key="4">
    <source>
        <dbReference type="ARBA" id="ARBA00023125"/>
    </source>
</evidence>
<dbReference type="Proteomes" id="UP000516444">
    <property type="component" value="Chromosome"/>
</dbReference>
<dbReference type="GO" id="GO:0016987">
    <property type="term" value="F:sigma factor activity"/>
    <property type="evidence" value="ECO:0007669"/>
    <property type="project" value="UniProtKB-KW"/>
</dbReference>
<evidence type="ECO:0000256" key="2">
    <source>
        <dbReference type="ARBA" id="ARBA00023015"/>
    </source>
</evidence>
<dbReference type="GO" id="GO:0003677">
    <property type="term" value="F:DNA binding"/>
    <property type="evidence" value="ECO:0007669"/>
    <property type="project" value="UniProtKB-KW"/>
</dbReference>
<keyword evidence="9" id="KW-1185">Reference proteome</keyword>
<dbReference type="PANTHER" id="PTHR43133">
    <property type="entry name" value="RNA POLYMERASE ECF-TYPE SIGMA FACTO"/>
    <property type="match status" value="1"/>
</dbReference>
<dbReference type="SUPFAM" id="SSF88659">
    <property type="entry name" value="Sigma3 and sigma4 domains of RNA polymerase sigma factors"/>
    <property type="match status" value="1"/>
</dbReference>
<keyword evidence="2" id="KW-0805">Transcription regulation</keyword>
<evidence type="ECO:0000313" key="9">
    <source>
        <dbReference type="Proteomes" id="UP000516444"/>
    </source>
</evidence>
<accession>A0A7G1P1R6</accession>
<dbReference type="GO" id="GO:0006352">
    <property type="term" value="P:DNA-templated transcription initiation"/>
    <property type="evidence" value="ECO:0007669"/>
    <property type="project" value="InterPro"/>
</dbReference>
<dbReference type="NCBIfam" id="TIGR02983">
    <property type="entry name" value="SigE-fam_strep"/>
    <property type="match status" value="1"/>
</dbReference>
<dbReference type="InterPro" id="IPR014284">
    <property type="entry name" value="RNA_pol_sigma-70_dom"/>
</dbReference>
<evidence type="ECO:0000259" key="7">
    <source>
        <dbReference type="Pfam" id="PF08281"/>
    </source>
</evidence>
<name>A0A7G1P1R6_9ACTN</name>
<dbReference type="InterPro" id="IPR013324">
    <property type="entry name" value="RNA_pol_sigma_r3/r4-like"/>
</dbReference>
<reference evidence="8 9" key="1">
    <citation type="journal article" date="2014" name="Int. J. Syst. Evol. Microbiol.">
        <title>Complete genome sequence of Corynebacterium casei LMG S-19264T (=DSM 44701T), isolated from a smear-ripened cheese.</title>
        <authorList>
            <consortium name="US DOE Joint Genome Institute (JGI-PGF)"/>
            <person name="Walter F."/>
            <person name="Albersmeier A."/>
            <person name="Kalinowski J."/>
            <person name="Ruckert C."/>
        </authorList>
    </citation>
    <scope>NUCLEOTIDE SEQUENCE [LARGE SCALE GENOMIC DNA]</scope>
    <source>
        <strain evidence="8 9">JCM 4677</strain>
    </source>
</reference>
<keyword evidence="5" id="KW-0804">Transcription</keyword>
<dbReference type="Pfam" id="PF04542">
    <property type="entry name" value="Sigma70_r2"/>
    <property type="match status" value="1"/>
</dbReference>
<dbReference type="InterPro" id="IPR007627">
    <property type="entry name" value="RNA_pol_sigma70_r2"/>
</dbReference>
<dbReference type="NCBIfam" id="TIGR02937">
    <property type="entry name" value="sigma70-ECF"/>
    <property type="match status" value="1"/>
</dbReference>